<keyword evidence="2" id="KW-1185">Reference proteome</keyword>
<evidence type="ECO:0000313" key="1">
    <source>
        <dbReference type="EMBL" id="GMH86532.1"/>
    </source>
</evidence>
<protein>
    <recommendedName>
        <fullName evidence="3">VWFA domain-containing protein</fullName>
    </recommendedName>
</protein>
<dbReference type="InterPro" id="IPR036465">
    <property type="entry name" value="vWFA_dom_sf"/>
</dbReference>
<dbReference type="Proteomes" id="UP001165160">
    <property type="component" value="Unassembled WGS sequence"/>
</dbReference>
<dbReference type="Gene3D" id="3.40.50.410">
    <property type="entry name" value="von Willebrand factor, type A domain"/>
    <property type="match status" value="1"/>
</dbReference>
<dbReference type="PANTHER" id="PTHR34706">
    <property type="entry name" value="SLR1338 PROTEIN"/>
    <property type="match status" value="1"/>
</dbReference>
<accession>A0A9W7B9W3</accession>
<dbReference type="AlphaFoldDB" id="A0A9W7B9W3"/>
<dbReference type="PANTHER" id="PTHR34706:SF1">
    <property type="entry name" value="VWFA DOMAIN-CONTAINING PROTEIN"/>
    <property type="match status" value="1"/>
</dbReference>
<reference evidence="2" key="1">
    <citation type="journal article" date="2023" name="Commun. Biol.">
        <title>Genome analysis of Parmales, the sister group of diatoms, reveals the evolutionary specialization of diatoms from phago-mixotrophs to photoautotrophs.</title>
        <authorList>
            <person name="Ban H."/>
            <person name="Sato S."/>
            <person name="Yoshikawa S."/>
            <person name="Yamada K."/>
            <person name="Nakamura Y."/>
            <person name="Ichinomiya M."/>
            <person name="Sato N."/>
            <person name="Blanc-Mathieu R."/>
            <person name="Endo H."/>
            <person name="Kuwata A."/>
            <person name="Ogata H."/>
        </authorList>
    </citation>
    <scope>NUCLEOTIDE SEQUENCE [LARGE SCALE GENOMIC DNA]</scope>
    <source>
        <strain evidence="2">NIES 3699</strain>
    </source>
</reference>
<organism evidence="1 2">
    <name type="scientific">Triparma verrucosa</name>
    <dbReference type="NCBI Taxonomy" id="1606542"/>
    <lineage>
        <taxon>Eukaryota</taxon>
        <taxon>Sar</taxon>
        <taxon>Stramenopiles</taxon>
        <taxon>Ochrophyta</taxon>
        <taxon>Bolidophyceae</taxon>
        <taxon>Parmales</taxon>
        <taxon>Triparmaceae</taxon>
        <taxon>Triparma</taxon>
    </lineage>
</organism>
<comment type="caution">
    <text evidence="1">The sequence shown here is derived from an EMBL/GenBank/DDBJ whole genome shotgun (WGS) entry which is preliminary data.</text>
</comment>
<dbReference type="SUPFAM" id="SSF53300">
    <property type="entry name" value="vWA-like"/>
    <property type="match status" value="1"/>
</dbReference>
<dbReference type="EMBL" id="BRXX01000061">
    <property type="protein sequence ID" value="GMH86532.1"/>
    <property type="molecule type" value="Genomic_DNA"/>
</dbReference>
<proteinExistence type="predicted"/>
<gene>
    <name evidence="1" type="ORF">TrVE_jg4675</name>
</gene>
<sequence>MAQEKEVIGVTERVQRMQQELDLPEETVRDLLTCAGMNILVLADDSSSMQAVSCTSDVYAPQTRWDELKVTLEKLVTMMLVVDHAGFELKFFNDPEWFDINTVQDLKELFLKKPTPKGMTPLAANLQLVLSSSYSRGDFPEGDTLVLVLTDGQPSDTNMAGLQRLVDNRAPKVWVSFVMCTEEDSVVDSYDKIIDPLKGVDICDDYASEKATCAKKKNDLSYNMYLVKCLLGSRMDKYGHLDSHKPDSEGGCCTLS</sequence>
<evidence type="ECO:0008006" key="3">
    <source>
        <dbReference type="Google" id="ProtNLM"/>
    </source>
</evidence>
<evidence type="ECO:0000313" key="2">
    <source>
        <dbReference type="Proteomes" id="UP001165160"/>
    </source>
</evidence>
<name>A0A9W7B9W3_9STRA</name>